<evidence type="ECO:0000313" key="1">
    <source>
        <dbReference type="EMBL" id="MFB9950913.1"/>
    </source>
</evidence>
<gene>
    <name evidence="1" type="ORF">ACFFP0_18850</name>
</gene>
<organism evidence="1 2">
    <name type="scientific">Rhizobium puerariae</name>
    <dbReference type="NCBI Taxonomy" id="1585791"/>
    <lineage>
        <taxon>Bacteria</taxon>
        <taxon>Pseudomonadati</taxon>
        <taxon>Pseudomonadota</taxon>
        <taxon>Alphaproteobacteria</taxon>
        <taxon>Hyphomicrobiales</taxon>
        <taxon>Rhizobiaceae</taxon>
        <taxon>Rhizobium/Agrobacterium group</taxon>
        <taxon>Rhizobium</taxon>
    </lineage>
</organism>
<sequence length="98" mass="11461">MAGNLFDRPLFVKRKHFIQEMGCLDDIFDFLEDWPEEKRDIAFETILKACRDAAVGRFALDAVRDNFERFLRKNGMLAKTEESPFVCQRTNDRNISGL</sequence>
<proteinExistence type="predicted"/>
<accession>A0ABV6AJW0</accession>
<dbReference type="Pfam" id="PF06169">
    <property type="entry name" value="DUF982"/>
    <property type="match status" value="1"/>
</dbReference>
<dbReference type="InterPro" id="IPR010385">
    <property type="entry name" value="DUF982"/>
</dbReference>
<dbReference type="Proteomes" id="UP001589692">
    <property type="component" value="Unassembled WGS sequence"/>
</dbReference>
<reference evidence="1 2" key="1">
    <citation type="submission" date="2024-09" db="EMBL/GenBank/DDBJ databases">
        <authorList>
            <person name="Sun Q."/>
            <person name="Mori K."/>
        </authorList>
    </citation>
    <scope>NUCLEOTIDE SEQUENCE [LARGE SCALE GENOMIC DNA]</scope>
    <source>
        <strain evidence="1 2">TBRC 4938</strain>
    </source>
</reference>
<protein>
    <submittedName>
        <fullName evidence="1">DUF982 domain-containing protein</fullName>
    </submittedName>
</protein>
<dbReference type="EMBL" id="JBHMAA010000021">
    <property type="protein sequence ID" value="MFB9950913.1"/>
    <property type="molecule type" value="Genomic_DNA"/>
</dbReference>
<dbReference type="Gene3D" id="6.10.250.730">
    <property type="match status" value="1"/>
</dbReference>
<name>A0ABV6AJW0_9HYPH</name>
<comment type="caution">
    <text evidence="1">The sequence shown here is derived from an EMBL/GenBank/DDBJ whole genome shotgun (WGS) entry which is preliminary data.</text>
</comment>
<keyword evidence="2" id="KW-1185">Reference proteome</keyword>
<evidence type="ECO:0000313" key="2">
    <source>
        <dbReference type="Proteomes" id="UP001589692"/>
    </source>
</evidence>
<dbReference type="RefSeq" id="WP_377263676.1">
    <property type="nucleotide sequence ID" value="NZ_JBHMAA010000021.1"/>
</dbReference>